<evidence type="ECO:0000313" key="1">
    <source>
        <dbReference type="EMBL" id="RIY33278.1"/>
    </source>
</evidence>
<proteinExistence type="predicted"/>
<reference evidence="1 2" key="1">
    <citation type="submission" date="2017-08" db="EMBL/GenBank/DDBJ databases">
        <title>Reclassification of Bisgaard taxon 37 and 44.</title>
        <authorList>
            <person name="Christensen H."/>
        </authorList>
    </citation>
    <scope>NUCLEOTIDE SEQUENCE [LARGE SCALE GENOMIC DNA]</scope>
    <source>
        <strain evidence="1 2">B96_4</strain>
    </source>
</reference>
<dbReference type="Proteomes" id="UP000266258">
    <property type="component" value="Unassembled WGS sequence"/>
</dbReference>
<protein>
    <submittedName>
        <fullName evidence="1">Uncharacterized protein</fullName>
    </submittedName>
</protein>
<dbReference type="OrthoDB" id="9943945at2"/>
<evidence type="ECO:0000313" key="2">
    <source>
        <dbReference type="Proteomes" id="UP000266258"/>
    </source>
</evidence>
<dbReference type="AlphaFoldDB" id="A0A3A1Y7T7"/>
<sequence length="621" mass="73745">MLPKQDIVSESSVDSLKDVYDQKVQENYQQNLALLNDTKYIYSGDMEALWLKSRRDILDIKKSQIANRVFRDSYFFDRYDHTTIVSLPQGKLNFRLQGKLYNLYEFQYLDDIYFLPIFSVKFYDLLEAIEDREVILAGDQVHRTLHKRYTVPGISHLYNYYISPQGLEDKYTWQEEESNPDELKKAKKAFIRKHLTLPELDQEISSFAYSEHVASLDGSFESLYQSIRLADVGAKVNKQRYYLKEAYGTRRYLGNDPQLTAPIAVELNPYELKLKEKDTKANESIYLSLFDQGLYTLSNKLNIFYDLFFKHELSQKDRENLAQGFEVLNAIKAPNFSSDFLPFASKVQEFKYPQVYTILQGEKPREEKEALTPQAKLEYVYYISQTYDSSLQHKLFETKYNYQAYHHYPALFGLDDSFNYDFSLLKYNIHIFENYNLDFEDLVDLKAYDLNLYEQITEEQEVYSDFRSGKLVETSQISHLGFSEKQMDKMRYQHIVEHLHAMQKQRKYHNAPLRATILDDYENEFAELWLESECKDQLTFAELPKIEVPLYRAIKAKNSKVAQLKEEKTIPVRSAYITEYYNPFFLLPEDIDEYLSNEYKFIPYDIINYPEEDLEFYIKKD</sequence>
<name>A0A3A1Y7T7_9GAMM</name>
<keyword evidence="2" id="KW-1185">Reference proteome</keyword>
<organism evidence="1 2">
    <name type="scientific">Psittacicella melopsittaci</name>
    <dbReference type="NCBI Taxonomy" id="2028576"/>
    <lineage>
        <taxon>Bacteria</taxon>
        <taxon>Pseudomonadati</taxon>
        <taxon>Pseudomonadota</taxon>
        <taxon>Gammaproteobacteria</taxon>
        <taxon>Pasteurellales</taxon>
        <taxon>Psittacicellaceae</taxon>
        <taxon>Psittacicella</taxon>
    </lineage>
</organism>
<dbReference type="EMBL" id="NRJH01000018">
    <property type="protein sequence ID" value="RIY33278.1"/>
    <property type="molecule type" value="Genomic_DNA"/>
</dbReference>
<comment type="caution">
    <text evidence="1">The sequence shown here is derived from an EMBL/GenBank/DDBJ whole genome shotgun (WGS) entry which is preliminary data.</text>
</comment>
<gene>
    <name evidence="1" type="ORF">CJP74_02300</name>
</gene>
<dbReference type="RefSeq" id="WP_119496668.1">
    <property type="nucleotide sequence ID" value="NZ_NRJH01000018.1"/>
</dbReference>
<accession>A0A3A1Y7T7</accession>